<protein>
    <submittedName>
        <fullName evidence="1">Uncharacterized protein</fullName>
    </submittedName>
</protein>
<dbReference type="RefSeq" id="WP_247286709.1">
    <property type="nucleotide sequence ID" value="NZ_JAKNRW010000001.1"/>
</dbReference>
<accession>A0ABT0ETE5</accession>
<keyword evidence="2" id="KW-1185">Reference proteome</keyword>
<gene>
    <name evidence="1" type="ORF">L9059_02085</name>
</gene>
<dbReference type="Proteomes" id="UP001299876">
    <property type="component" value="Unassembled WGS sequence"/>
</dbReference>
<organism evidence="1 2">
    <name type="scientific">Pseudomonas violetae</name>
    <dbReference type="NCBI Taxonomy" id="2915813"/>
    <lineage>
        <taxon>Bacteria</taxon>
        <taxon>Pseudomonadati</taxon>
        <taxon>Pseudomonadota</taxon>
        <taxon>Gammaproteobacteria</taxon>
        <taxon>Pseudomonadales</taxon>
        <taxon>Pseudomonadaceae</taxon>
        <taxon>Pseudomonas</taxon>
    </lineage>
</organism>
<reference evidence="1 2" key="1">
    <citation type="submission" date="2022-02" db="EMBL/GenBank/DDBJ databases">
        <title>Comparative genomics of the first Antarctic Pseudomonas spp. capable of biotransforming 2,4,6-Trinitrotoluene.</title>
        <authorList>
            <person name="Cabrera M.A."/>
            <person name="Marquez S.L."/>
            <person name="Perez-Donoso J.M."/>
        </authorList>
    </citation>
    <scope>NUCLEOTIDE SEQUENCE [LARGE SCALE GENOMIC DNA]</scope>
    <source>
        <strain evidence="1 2">TNT19</strain>
    </source>
</reference>
<name>A0ABT0ETE5_9PSED</name>
<sequence>MTLLKAAGAVKAAADTQTCLNDELRASMRTVARAAHTLATDEAYRAETAGLKDLIHHMWIHSGYADCGSAKMSTEQRLLYRAVVEEMCAE</sequence>
<dbReference type="EMBL" id="JAKNRW010000001">
    <property type="protein sequence ID" value="MCK1788995.1"/>
    <property type="molecule type" value="Genomic_DNA"/>
</dbReference>
<comment type="caution">
    <text evidence="1">The sequence shown here is derived from an EMBL/GenBank/DDBJ whole genome shotgun (WGS) entry which is preliminary data.</text>
</comment>
<evidence type="ECO:0000313" key="2">
    <source>
        <dbReference type="Proteomes" id="UP001299876"/>
    </source>
</evidence>
<proteinExistence type="predicted"/>
<evidence type="ECO:0000313" key="1">
    <source>
        <dbReference type="EMBL" id="MCK1788995.1"/>
    </source>
</evidence>